<evidence type="ECO:0000256" key="7">
    <source>
        <dbReference type="ARBA" id="ARBA00022801"/>
    </source>
</evidence>
<comment type="function">
    <text evidence="13">Glucanases play a role in cell expansion during growth, in cell-cell fusion during mating, and in spore release during sporulation. This enzyme may be involved in beta-glucan degradation. Active on laminarin and lichenan.</text>
</comment>
<evidence type="ECO:0000256" key="5">
    <source>
        <dbReference type="ARBA" id="ARBA00022525"/>
    </source>
</evidence>
<comment type="caution">
    <text evidence="16">The sequence shown here is derived from an EMBL/GenBank/DDBJ whole genome shotgun (WGS) entry which is preliminary data.</text>
</comment>
<proteinExistence type="predicted"/>
<evidence type="ECO:0000256" key="9">
    <source>
        <dbReference type="ARBA" id="ARBA00023180"/>
    </source>
</evidence>
<keyword evidence="3" id="KW-1003">Cell membrane</keyword>
<keyword evidence="4" id="KW-0134">Cell wall</keyword>
<dbReference type="Gene3D" id="3.20.20.80">
    <property type="entry name" value="Glycosidases"/>
    <property type="match status" value="1"/>
</dbReference>
<keyword evidence="6" id="KW-0732">Signal</keyword>
<name>A0A2M6YRX3_9BACT</name>
<dbReference type="PROSITE" id="PS00587">
    <property type="entry name" value="GLYCOSYL_HYDROL_F17"/>
    <property type="match status" value="1"/>
</dbReference>
<evidence type="ECO:0000256" key="1">
    <source>
        <dbReference type="ARBA" id="ARBA00004191"/>
    </source>
</evidence>
<evidence type="ECO:0000256" key="15">
    <source>
        <dbReference type="ARBA" id="ARBA00043078"/>
    </source>
</evidence>
<organism evidence="16 17">
    <name type="scientific">Candidatus Shapirobacteria bacterium CG07_land_8_20_14_0_80_39_18</name>
    <dbReference type="NCBI Taxonomy" id="1974882"/>
    <lineage>
        <taxon>Bacteria</taxon>
        <taxon>Candidatus Shapironibacteriota</taxon>
    </lineage>
</organism>
<evidence type="ECO:0000256" key="6">
    <source>
        <dbReference type="ARBA" id="ARBA00022729"/>
    </source>
</evidence>
<keyword evidence="11" id="KW-0961">Cell wall biogenesis/degradation</keyword>
<dbReference type="GO" id="GO:0005886">
    <property type="term" value="C:plasma membrane"/>
    <property type="evidence" value="ECO:0007669"/>
    <property type="project" value="UniProtKB-SubCell"/>
</dbReference>
<keyword evidence="7" id="KW-0378">Hydrolase</keyword>
<evidence type="ECO:0000256" key="13">
    <source>
        <dbReference type="ARBA" id="ARBA00037649"/>
    </source>
</evidence>
<protein>
    <recommendedName>
        <fullName evidence="15">Endo-1,3-beta-glucanase btgC</fullName>
    </recommendedName>
    <alternativeName>
        <fullName evidence="14">Laminarinase btgC</fullName>
    </alternativeName>
</protein>
<dbReference type="GO" id="GO:0004553">
    <property type="term" value="F:hydrolase activity, hydrolyzing O-glycosyl compounds"/>
    <property type="evidence" value="ECO:0007669"/>
    <property type="project" value="InterPro"/>
</dbReference>
<evidence type="ECO:0000256" key="11">
    <source>
        <dbReference type="ARBA" id="ARBA00023316"/>
    </source>
</evidence>
<dbReference type="InterPro" id="IPR050732">
    <property type="entry name" value="Beta-glucan_modifiers"/>
</dbReference>
<dbReference type="GO" id="GO:0000272">
    <property type="term" value="P:polysaccharide catabolic process"/>
    <property type="evidence" value="ECO:0007669"/>
    <property type="project" value="UniProtKB-KW"/>
</dbReference>
<dbReference type="AlphaFoldDB" id="A0A2M6YRX3"/>
<evidence type="ECO:0000256" key="3">
    <source>
        <dbReference type="ARBA" id="ARBA00022475"/>
    </source>
</evidence>
<dbReference type="InterPro" id="IPR017853">
    <property type="entry name" value="GH"/>
</dbReference>
<dbReference type="Pfam" id="PF00332">
    <property type="entry name" value="Glyco_hydro_17"/>
    <property type="match status" value="1"/>
</dbReference>
<dbReference type="GO" id="GO:0071555">
    <property type="term" value="P:cell wall organization"/>
    <property type="evidence" value="ECO:0007669"/>
    <property type="project" value="UniProtKB-KW"/>
</dbReference>
<dbReference type="EMBL" id="PEWZ01000031">
    <property type="protein sequence ID" value="PIU36219.1"/>
    <property type="molecule type" value="Genomic_DNA"/>
</dbReference>
<dbReference type="PANTHER" id="PTHR16631:SF17">
    <property type="entry name" value="GLUCAN ENDO-1,3-BETA-GLUCOSIDASE BTGC"/>
    <property type="match status" value="1"/>
</dbReference>
<evidence type="ECO:0000256" key="8">
    <source>
        <dbReference type="ARBA" id="ARBA00023136"/>
    </source>
</evidence>
<dbReference type="PANTHER" id="PTHR16631">
    <property type="entry name" value="GLUCAN 1,3-BETA-GLUCOSIDASE"/>
    <property type="match status" value="1"/>
</dbReference>
<evidence type="ECO:0000256" key="4">
    <source>
        <dbReference type="ARBA" id="ARBA00022512"/>
    </source>
</evidence>
<dbReference type="Proteomes" id="UP000229502">
    <property type="component" value="Unassembled WGS sequence"/>
</dbReference>
<gene>
    <name evidence="16" type="ORF">COT03_00555</name>
</gene>
<dbReference type="InterPro" id="IPR000490">
    <property type="entry name" value="Glyco_hydro_17"/>
</dbReference>
<keyword evidence="5" id="KW-0964">Secreted</keyword>
<keyword evidence="8" id="KW-0472">Membrane</keyword>
<reference evidence="17" key="1">
    <citation type="submission" date="2017-09" db="EMBL/GenBank/DDBJ databases">
        <title>Depth-based differentiation of microbial function through sediment-hosted aquifers and enrichment of novel symbionts in the deep terrestrial subsurface.</title>
        <authorList>
            <person name="Probst A.J."/>
            <person name="Ladd B."/>
            <person name="Jarett J.K."/>
            <person name="Geller-Mcgrath D.E."/>
            <person name="Sieber C.M.K."/>
            <person name="Emerson J.B."/>
            <person name="Anantharaman K."/>
            <person name="Thomas B.C."/>
            <person name="Malmstrom R."/>
            <person name="Stieglmeier M."/>
            <person name="Klingl A."/>
            <person name="Woyke T."/>
            <person name="Ryan C.M."/>
            <person name="Banfield J.F."/>
        </authorList>
    </citation>
    <scope>NUCLEOTIDE SEQUENCE [LARGE SCALE GENOMIC DNA]</scope>
</reference>
<keyword evidence="12" id="KW-0624">Polysaccharide degradation</keyword>
<evidence type="ECO:0000313" key="17">
    <source>
        <dbReference type="Proteomes" id="UP000229502"/>
    </source>
</evidence>
<evidence type="ECO:0000256" key="10">
    <source>
        <dbReference type="ARBA" id="ARBA00023277"/>
    </source>
</evidence>
<keyword evidence="9" id="KW-0325">Glycoprotein</keyword>
<evidence type="ECO:0000256" key="12">
    <source>
        <dbReference type="ARBA" id="ARBA00023326"/>
    </source>
</evidence>
<accession>A0A2M6YRX3</accession>
<keyword evidence="10" id="KW-0119">Carbohydrate metabolism</keyword>
<evidence type="ECO:0000256" key="14">
    <source>
        <dbReference type="ARBA" id="ARBA00042373"/>
    </source>
</evidence>
<comment type="subcellular location">
    <subcellularLocation>
        <location evidence="2">Cell membrane</location>
    </subcellularLocation>
    <subcellularLocation>
        <location evidence="1">Secreted</location>
        <location evidence="1">Cell wall</location>
    </subcellularLocation>
</comment>
<evidence type="ECO:0000256" key="2">
    <source>
        <dbReference type="ARBA" id="ARBA00004236"/>
    </source>
</evidence>
<sequence>MAIAENEKNVTAKLTRRELLQKSLKLFCGLGLGVLFTETKQNKNHLVSASTKRAEIQAQNSVYLPIILNEKDYYPEVPINGVSYSPYRDGQDPDWGPYPSLDEIRQDIDILNSTILCPYFNQGLVNEIRTYGSDHNGEKIPQLILEKSSSIKVNAGCWLGNDLDVNERMIAALVEEAKRFPNVTAVTVGNETQQFQTLPEQRLIDYIRRVKSQIPQGVKVTTGDTWYPWLTQPNLAAESDFILAHFFPYWEPNPVPANEAVNFIKEKFHLLQSAYPSKKIIIGEAGWPSAGEARGGAIPSLQNHNLFLAEFVSWATSEGVSFYLFEAFDENWKKKYEGEVGGHWGIYNSDRTRKSYCQPL</sequence>
<evidence type="ECO:0000313" key="16">
    <source>
        <dbReference type="EMBL" id="PIU36219.1"/>
    </source>
</evidence>
<dbReference type="SUPFAM" id="SSF51445">
    <property type="entry name" value="(Trans)glycosidases"/>
    <property type="match status" value="1"/>
</dbReference>